<name>A0A8H4RGC6_9HELO</name>
<dbReference type="AlphaFoldDB" id="A0A8H4RGC6"/>
<dbReference type="EMBL" id="JAAMPI010000658">
    <property type="protein sequence ID" value="KAF4629570.1"/>
    <property type="molecule type" value="Genomic_DNA"/>
</dbReference>
<dbReference type="CDD" id="cd02440">
    <property type="entry name" value="AdoMet_MTases"/>
    <property type="match status" value="1"/>
</dbReference>
<accession>A0A8H4RGC6</accession>
<dbReference type="SUPFAM" id="SSF53335">
    <property type="entry name" value="S-adenosyl-L-methionine-dependent methyltransferases"/>
    <property type="match status" value="1"/>
</dbReference>
<evidence type="ECO:0000313" key="1">
    <source>
        <dbReference type="EMBL" id="KAF4629570.1"/>
    </source>
</evidence>
<evidence type="ECO:0000313" key="2">
    <source>
        <dbReference type="Proteomes" id="UP000566819"/>
    </source>
</evidence>
<protein>
    <recommendedName>
        <fullName evidence="3">Methyltransferase</fullName>
    </recommendedName>
</protein>
<dbReference type="InterPro" id="IPR029063">
    <property type="entry name" value="SAM-dependent_MTases_sf"/>
</dbReference>
<sequence>MPGRKVSQQGCEELEHMAFHDSQRFAKAFLRGFEKIITLILRLTGQRAIQVASNGNPDQRVFEPLTKADREVLATGRAIFDEMMESTKGNLKLGGEYMQYHVLTDIVLGGKLFLAPVKAPRNILDQGTSTGQWVFVVADLYPEARDLSPIQPLFVPSNSQFEIGDFECSGQAWCRDPESYDLVHCCLGNAFSDRDERHFLDESYKCLIPGGWVEIKDIDLFPSAELQQHFEKAGFINVTVLSQPLPIGPWPKEPKMKEIGMWQASVIADSLSSFSLAIFTKYLDWSVEQVEKLVEEVRRGQENRSFHWHWPFFVVYGQKPEH</sequence>
<dbReference type="Proteomes" id="UP000566819">
    <property type="component" value="Unassembled WGS sequence"/>
</dbReference>
<dbReference type="Gene3D" id="3.40.50.150">
    <property type="entry name" value="Vaccinia Virus protein VP39"/>
    <property type="match status" value="1"/>
</dbReference>
<proteinExistence type="predicted"/>
<evidence type="ECO:0008006" key="3">
    <source>
        <dbReference type="Google" id="ProtNLM"/>
    </source>
</evidence>
<gene>
    <name evidence="1" type="ORF">G7Y89_g8580</name>
</gene>
<organism evidence="1 2">
    <name type="scientific">Cudoniella acicularis</name>
    <dbReference type="NCBI Taxonomy" id="354080"/>
    <lineage>
        <taxon>Eukaryota</taxon>
        <taxon>Fungi</taxon>
        <taxon>Dikarya</taxon>
        <taxon>Ascomycota</taxon>
        <taxon>Pezizomycotina</taxon>
        <taxon>Leotiomycetes</taxon>
        <taxon>Helotiales</taxon>
        <taxon>Tricladiaceae</taxon>
        <taxon>Cudoniella</taxon>
    </lineage>
</organism>
<dbReference type="OrthoDB" id="2013972at2759"/>
<reference evidence="1 2" key="1">
    <citation type="submission" date="2020-03" db="EMBL/GenBank/DDBJ databases">
        <title>Draft Genome Sequence of Cudoniella acicularis.</title>
        <authorList>
            <person name="Buettner E."/>
            <person name="Kellner H."/>
        </authorList>
    </citation>
    <scope>NUCLEOTIDE SEQUENCE [LARGE SCALE GENOMIC DNA]</scope>
    <source>
        <strain evidence="1 2">DSM 108380</strain>
    </source>
</reference>
<keyword evidence="2" id="KW-1185">Reference proteome</keyword>
<comment type="caution">
    <text evidence="1">The sequence shown here is derived from an EMBL/GenBank/DDBJ whole genome shotgun (WGS) entry which is preliminary data.</text>
</comment>